<proteinExistence type="predicted"/>
<accession>A0A9P6LRF9</accession>
<sequence length="64" mass="7191">PDWTELARNHVSSVKHNHSNLTSAYSEVMDRSPVFNLDETLRILVKNGLSVELDPVEIASTIPF</sequence>
<name>A0A9P6LRF9_9FUNG</name>
<reference evidence="1" key="1">
    <citation type="journal article" date="2020" name="Fungal Divers.">
        <title>Resolving the Mortierellaceae phylogeny through synthesis of multi-gene phylogenetics and phylogenomics.</title>
        <authorList>
            <person name="Vandepol N."/>
            <person name="Liber J."/>
            <person name="Desiro A."/>
            <person name="Na H."/>
            <person name="Kennedy M."/>
            <person name="Barry K."/>
            <person name="Grigoriev I.V."/>
            <person name="Miller A.N."/>
            <person name="O'Donnell K."/>
            <person name="Stajich J.E."/>
            <person name="Bonito G."/>
        </authorList>
    </citation>
    <scope>NUCLEOTIDE SEQUENCE</scope>
    <source>
        <strain evidence="1">MES-2147</strain>
    </source>
</reference>
<feature type="non-terminal residue" evidence="1">
    <location>
        <position position="64"/>
    </location>
</feature>
<protein>
    <submittedName>
        <fullName evidence="1">Uncharacterized protein</fullName>
    </submittedName>
</protein>
<dbReference type="Proteomes" id="UP000749646">
    <property type="component" value="Unassembled WGS sequence"/>
</dbReference>
<gene>
    <name evidence="1" type="ORF">BGZ65_010506</name>
</gene>
<keyword evidence="2" id="KW-1185">Reference proteome</keyword>
<organism evidence="1 2">
    <name type="scientific">Modicella reniformis</name>
    <dbReference type="NCBI Taxonomy" id="1440133"/>
    <lineage>
        <taxon>Eukaryota</taxon>
        <taxon>Fungi</taxon>
        <taxon>Fungi incertae sedis</taxon>
        <taxon>Mucoromycota</taxon>
        <taxon>Mortierellomycotina</taxon>
        <taxon>Mortierellomycetes</taxon>
        <taxon>Mortierellales</taxon>
        <taxon>Mortierellaceae</taxon>
        <taxon>Modicella</taxon>
    </lineage>
</organism>
<evidence type="ECO:0000313" key="2">
    <source>
        <dbReference type="Proteomes" id="UP000749646"/>
    </source>
</evidence>
<dbReference type="AlphaFoldDB" id="A0A9P6LRF9"/>
<dbReference type="EMBL" id="JAAAHW010011066">
    <property type="protein sequence ID" value="KAF9921245.1"/>
    <property type="molecule type" value="Genomic_DNA"/>
</dbReference>
<feature type="non-terminal residue" evidence="1">
    <location>
        <position position="1"/>
    </location>
</feature>
<evidence type="ECO:0000313" key="1">
    <source>
        <dbReference type="EMBL" id="KAF9921245.1"/>
    </source>
</evidence>
<comment type="caution">
    <text evidence="1">The sequence shown here is derived from an EMBL/GenBank/DDBJ whole genome shotgun (WGS) entry which is preliminary data.</text>
</comment>